<comment type="subcellular location">
    <subcellularLocation>
        <location evidence="1">Membrane</location>
        <topology evidence="1">Multi-pass membrane protein</topology>
    </subcellularLocation>
</comment>
<organism evidence="8 9">
    <name type="scientific">Auxenochlorella protothecoides</name>
    <name type="common">Green microalga</name>
    <name type="synonym">Chlorella protothecoides</name>
    <dbReference type="NCBI Taxonomy" id="3075"/>
    <lineage>
        <taxon>Eukaryota</taxon>
        <taxon>Viridiplantae</taxon>
        <taxon>Chlorophyta</taxon>
        <taxon>core chlorophytes</taxon>
        <taxon>Trebouxiophyceae</taxon>
        <taxon>Chlorellales</taxon>
        <taxon>Chlorellaceae</taxon>
        <taxon>Auxenochlorella</taxon>
    </lineage>
</organism>
<feature type="transmembrane region" description="Helical" evidence="7">
    <location>
        <begin position="350"/>
        <end position="372"/>
    </location>
</feature>
<proteinExistence type="inferred from homology"/>
<keyword evidence="3" id="KW-0813">Transport</keyword>
<name>A0A087SQB9_AUXPR</name>
<keyword evidence="4 7" id="KW-0812">Transmembrane</keyword>
<comment type="similarity">
    <text evidence="2">Belongs to the MIP/aquaporin (TC 1.A.8) family.</text>
</comment>
<evidence type="ECO:0000313" key="8">
    <source>
        <dbReference type="EMBL" id="KFM27923.1"/>
    </source>
</evidence>
<feature type="transmembrane region" description="Helical" evidence="7">
    <location>
        <begin position="48"/>
        <end position="66"/>
    </location>
</feature>
<accession>A0A087SQB9</accession>
<evidence type="ECO:0000256" key="4">
    <source>
        <dbReference type="ARBA" id="ARBA00022692"/>
    </source>
</evidence>
<dbReference type="Pfam" id="PF00230">
    <property type="entry name" value="MIP"/>
    <property type="match status" value="2"/>
</dbReference>
<dbReference type="eggNOG" id="KOG0224">
    <property type="taxonomic scope" value="Eukaryota"/>
</dbReference>
<dbReference type="KEGG" id="apro:F751_5259"/>
<sequence>MIGSMFMNPYSYSLGARCGAEIIGTMIALFLGDAAVANELLAKTKGNGYGWGFLSMGFGLAFGFATMMFDHVSAYLNPAACLFQWVVGNINGTEFLALAFSELAGAFLGAILLWLCYLPHFNVVPEPPSVTEQDPFFADPLLGAGANRTFSPTDLAVGGYNNDPLDRHMRMNPGQAIQGTMRDIGAVLGIVHDDIKQRKEELLKSLGRASVVNKDDIRRKIEVLDERSRTLTEHEEALLVADQNIKLGIFCTRPAIYAPHWNFLCEFMATVTLLVMANMIAARGSLLYEPARGLFGALFGFILGFFIFLIVLVIGGPTGVAINPARDLGPRIAHWMLPIPGKGPSEFLTYGWIPVIAPLCGGAAAGGLFILIQKFTGETNVPPGSVVCPNV</sequence>
<feature type="transmembrane region" description="Helical" evidence="7">
    <location>
        <begin position="14"/>
        <end position="36"/>
    </location>
</feature>
<evidence type="ECO:0000256" key="5">
    <source>
        <dbReference type="ARBA" id="ARBA00022989"/>
    </source>
</evidence>
<dbReference type="Proteomes" id="UP000028924">
    <property type="component" value="Unassembled WGS sequence"/>
</dbReference>
<dbReference type="Gene3D" id="1.20.1080.10">
    <property type="entry name" value="Glycerol uptake facilitator protein"/>
    <property type="match status" value="1"/>
</dbReference>
<keyword evidence="5 7" id="KW-1133">Transmembrane helix</keyword>
<dbReference type="GO" id="GO:0015254">
    <property type="term" value="F:glycerol channel activity"/>
    <property type="evidence" value="ECO:0007669"/>
    <property type="project" value="TreeGrafter"/>
</dbReference>
<keyword evidence="6 7" id="KW-0472">Membrane</keyword>
<dbReference type="PANTHER" id="PTHR43829:SF9">
    <property type="entry name" value="AQUAPORIN-9"/>
    <property type="match status" value="1"/>
</dbReference>
<evidence type="ECO:0000256" key="3">
    <source>
        <dbReference type="ARBA" id="ARBA00022448"/>
    </source>
</evidence>
<feature type="transmembrane region" description="Helical" evidence="7">
    <location>
        <begin position="95"/>
        <end position="115"/>
    </location>
</feature>
<dbReference type="OrthoDB" id="535976at2759"/>
<evidence type="ECO:0000256" key="2">
    <source>
        <dbReference type="ARBA" id="ARBA00006175"/>
    </source>
</evidence>
<dbReference type="RefSeq" id="XP_011400930.1">
    <property type="nucleotide sequence ID" value="XM_011402628.1"/>
</dbReference>
<evidence type="ECO:0000256" key="1">
    <source>
        <dbReference type="ARBA" id="ARBA00004141"/>
    </source>
</evidence>
<reference evidence="8 9" key="1">
    <citation type="journal article" date="2014" name="BMC Genomics">
        <title>Oil accumulation mechanisms of the oleaginous microalga Chlorella protothecoides revealed through its genome, transcriptomes, and proteomes.</title>
        <authorList>
            <person name="Gao C."/>
            <person name="Wang Y."/>
            <person name="Shen Y."/>
            <person name="Yan D."/>
            <person name="He X."/>
            <person name="Dai J."/>
            <person name="Wu Q."/>
        </authorList>
    </citation>
    <scope>NUCLEOTIDE SEQUENCE [LARGE SCALE GENOMIC DNA]</scope>
    <source>
        <strain evidence="8 9">0710</strain>
    </source>
</reference>
<evidence type="ECO:0000256" key="7">
    <source>
        <dbReference type="SAM" id="Phobius"/>
    </source>
</evidence>
<dbReference type="STRING" id="3075.A0A087SQB9"/>
<dbReference type="EMBL" id="KL662159">
    <property type="protein sequence ID" value="KFM27923.1"/>
    <property type="molecule type" value="Genomic_DNA"/>
</dbReference>
<evidence type="ECO:0000313" key="9">
    <source>
        <dbReference type="Proteomes" id="UP000028924"/>
    </source>
</evidence>
<dbReference type="GeneID" id="23616650"/>
<gene>
    <name evidence="8" type="ORF">F751_5259</name>
</gene>
<dbReference type="PANTHER" id="PTHR43829">
    <property type="entry name" value="AQUAPORIN OR AQUAGLYCEROPORIN RELATED"/>
    <property type="match status" value="1"/>
</dbReference>
<dbReference type="GO" id="GO:0015250">
    <property type="term" value="F:water channel activity"/>
    <property type="evidence" value="ECO:0007669"/>
    <property type="project" value="TreeGrafter"/>
</dbReference>
<dbReference type="SUPFAM" id="SSF81338">
    <property type="entry name" value="Aquaporin-like"/>
    <property type="match status" value="2"/>
</dbReference>
<dbReference type="AlphaFoldDB" id="A0A087SQB9"/>
<evidence type="ECO:0000256" key="6">
    <source>
        <dbReference type="ARBA" id="ARBA00023136"/>
    </source>
</evidence>
<feature type="transmembrane region" description="Helical" evidence="7">
    <location>
        <begin position="293"/>
        <end position="314"/>
    </location>
</feature>
<dbReference type="InterPro" id="IPR023271">
    <property type="entry name" value="Aquaporin-like"/>
</dbReference>
<keyword evidence="9" id="KW-1185">Reference proteome</keyword>
<protein>
    <submittedName>
        <fullName evidence="8">Putative glycerol uptake facilitator protein</fullName>
    </submittedName>
</protein>
<dbReference type="InterPro" id="IPR000425">
    <property type="entry name" value="MIP"/>
</dbReference>
<dbReference type="GO" id="GO:0005886">
    <property type="term" value="C:plasma membrane"/>
    <property type="evidence" value="ECO:0007669"/>
    <property type="project" value="TreeGrafter"/>
</dbReference>
<dbReference type="InterPro" id="IPR050363">
    <property type="entry name" value="MIP/Aquaporin"/>
</dbReference>